<dbReference type="Proteomes" id="UP000015993">
    <property type="component" value="Unassembled WGS sequence"/>
</dbReference>
<gene>
    <name evidence="7" type="ORF">HMPREF9332_01433</name>
</gene>
<organism evidence="7 8">
    <name type="scientific">Alloprevotella rava F0323</name>
    <dbReference type="NCBI Taxonomy" id="679199"/>
    <lineage>
        <taxon>Bacteria</taxon>
        <taxon>Pseudomonadati</taxon>
        <taxon>Bacteroidota</taxon>
        <taxon>Bacteroidia</taxon>
        <taxon>Bacteroidales</taxon>
        <taxon>Prevotellaceae</taxon>
        <taxon>Alloprevotella</taxon>
    </lineage>
</organism>
<dbReference type="EMBL" id="ACZK01000024">
    <property type="protein sequence ID" value="EHG22423.1"/>
    <property type="molecule type" value="Genomic_DNA"/>
</dbReference>
<dbReference type="Pfam" id="PF01554">
    <property type="entry name" value="MatE"/>
    <property type="match status" value="1"/>
</dbReference>
<feature type="transmembrane region" description="Helical" evidence="6">
    <location>
        <begin position="460"/>
        <end position="481"/>
    </location>
</feature>
<name>G5GCX9_9BACT</name>
<keyword evidence="8" id="KW-1185">Reference proteome</keyword>
<dbReference type="HOGENOM" id="CLU_040798_1_0_10"/>
<feature type="transmembrane region" description="Helical" evidence="6">
    <location>
        <begin position="368"/>
        <end position="390"/>
    </location>
</feature>
<feature type="transmembrane region" description="Helical" evidence="6">
    <location>
        <begin position="493"/>
        <end position="513"/>
    </location>
</feature>
<evidence type="ECO:0000313" key="7">
    <source>
        <dbReference type="EMBL" id="EHG22423.1"/>
    </source>
</evidence>
<feature type="transmembrane region" description="Helical" evidence="6">
    <location>
        <begin position="184"/>
        <end position="205"/>
    </location>
</feature>
<dbReference type="eggNOG" id="COG2244">
    <property type="taxonomic scope" value="Bacteria"/>
</dbReference>
<feature type="transmembrane region" description="Helical" evidence="6">
    <location>
        <begin position="41"/>
        <end position="63"/>
    </location>
</feature>
<feature type="transmembrane region" description="Helical" evidence="6">
    <location>
        <begin position="110"/>
        <end position="139"/>
    </location>
</feature>
<proteinExistence type="predicted"/>
<evidence type="ECO:0000256" key="6">
    <source>
        <dbReference type="SAM" id="Phobius"/>
    </source>
</evidence>
<keyword evidence="4 6" id="KW-1133">Transmembrane helix</keyword>
<evidence type="ECO:0000256" key="1">
    <source>
        <dbReference type="ARBA" id="ARBA00004651"/>
    </source>
</evidence>
<dbReference type="GO" id="GO:0005886">
    <property type="term" value="C:plasma membrane"/>
    <property type="evidence" value="ECO:0007669"/>
    <property type="project" value="UniProtKB-SubCell"/>
</dbReference>
<sequence>MAYQCNKSIYQRERLQVIVLGKIVTNSHENSKRIAKNTGILYLRMFFMMAISLFTSRVILQTLGVNDFGIYNVVGGVVSMFSILSNSLSSSISRFLTFELGKKNYDRLKTIFCTAINVQILMAIVILVIAEVAGVWFLNYKMNIPPERLDAANWTLQCSLFTFVISVISVPYNASIVSHERMSAFAWISIIEASLKLGIVYLLWLSPYDKLKAYATLMFCVSLLVFLTYRTYCKRHFEECHYHILLDKPLMKEMTSFAGWGFLGSSCMVMNTQAIDILINIFFGVALNAARGISKQVESAVTLFVTNFMTALNPQITKSYATSDWDYMHNLVCWGAKFSYFLMLFFAIPICFETSTILHLWLGIVPDYTISFVRLTLAASMTTILGNTMVTAIQATGHIKKYQIVVSIWGATCFPLTWIAFKMGFSPVSAYFIYFIVYFALIFIRIYLVKNFIHMTVSRYFCDVLIPVLFVSCLAIILPTLLCSTVEQGMFRFIFMCVLSMISTIGSIYLVGLKKKEKQMILMFIKNKISVRK</sequence>
<dbReference type="GO" id="GO:0015297">
    <property type="term" value="F:antiporter activity"/>
    <property type="evidence" value="ECO:0007669"/>
    <property type="project" value="InterPro"/>
</dbReference>
<dbReference type="PATRIC" id="fig|679199.3.peg.1597"/>
<keyword evidence="2" id="KW-1003">Cell membrane</keyword>
<evidence type="ECO:0008006" key="9">
    <source>
        <dbReference type="Google" id="ProtNLM"/>
    </source>
</evidence>
<feature type="transmembrane region" description="Helical" evidence="6">
    <location>
        <begin position="69"/>
        <end position="89"/>
    </location>
</feature>
<dbReference type="AlphaFoldDB" id="G5GCX9"/>
<keyword evidence="5 6" id="KW-0472">Membrane</keyword>
<evidence type="ECO:0000256" key="5">
    <source>
        <dbReference type="ARBA" id="ARBA00023136"/>
    </source>
</evidence>
<evidence type="ECO:0000313" key="8">
    <source>
        <dbReference type="Proteomes" id="UP000015993"/>
    </source>
</evidence>
<evidence type="ECO:0000256" key="4">
    <source>
        <dbReference type="ARBA" id="ARBA00022989"/>
    </source>
</evidence>
<dbReference type="GO" id="GO:0042910">
    <property type="term" value="F:xenobiotic transmembrane transporter activity"/>
    <property type="evidence" value="ECO:0007669"/>
    <property type="project" value="InterPro"/>
</dbReference>
<feature type="transmembrane region" description="Helical" evidence="6">
    <location>
        <begin position="211"/>
        <end position="229"/>
    </location>
</feature>
<dbReference type="InterPro" id="IPR002528">
    <property type="entry name" value="MATE_fam"/>
</dbReference>
<protein>
    <recommendedName>
        <fullName evidence="9">Polysaccharide biosynthesis protein C-terminal domain-containing protein</fullName>
    </recommendedName>
</protein>
<keyword evidence="3 6" id="KW-0812">Transmembrane</keyword>
<dbReference type="PANTHER" id="PTHR30250">
    <property type="entry name" value="PST FAMILY PREDICTED COLANIC ACID TRANSPORTER"/>
    <property type="match status" value="1"/>
</dbReference>
<reference evidence="7 8" key="1">
    <citation type="submission" date="2011-08" db="EMBL/GenBank/DDBJ databases">
        <title>The Genome Sequence of Prevotella sp. oral taxon 302 str. F0323.</title>
        <authorList>
            <consortium name="The Broad Institute Genome Sequencing Platform"/>
            <person name="Earl A."/>
            <person name="Ward D."/>
            <person name="Feldgarden M."/>
            <person name="Gevers D."/>
            <person name="Izard J."/>
            <person name="Blanton J.M."/>
            <person name="Baranova O.V."/>
            <person name="Tanner A.C."/>
            <person name="Dewhirst F.E."/>
            <person name="Young S.K."/>
            <person name="Zeng Q."/>
            <person name="Gargeya S."/>
            <person name="Fitzgerald M."/>
            <person name="Haas B."/>
            <person name="Abouelleil A."/>
            <person name="Alvarado L."/>
            <person name="Arachchi H.M."/>
            <person name="Berlin A."/>
            <person name="Brown A."/>
            <person name="Chapman S.B."/>
            <person name="Chen Z."/>
            <person name="Dunbar C."/>
            <person name="Freedman E."/>
            <person name="Gearin G."/>
            <person name="Gellesch M."/>
            <person name="Goldberg J."/>
            <person name="Griggs A."/>
            <person name="Gujja S."/>
            <person name="Heiman D."/>
            <person name="Howarth C."/>
            <person name="Larson L."/>
            <person name="Lui A."/>
            <person name="MacDonald P.J.P."/>
            <person name="Montmayeur A."/>
            <person name="Murphy C."/>
            <person name="Neiman D."/>
            <person name="Pearson M."/>
            <person name="Priest M."/>
            <person name="Roberts A."/>
            <person name="Saif S."/>
            <person name="Shea T."/>
            <person name="Shenoy N."/>
            <person name="Sisk P."/>
            <person name="Stolte C."/>
            <person name="Sykes S."/>
            <person name="Wortman J."/>
            <person name="Nusbaum C."/>
            <person name="Birren B."/>
        </authorList>
    </citation>
    <scope>NUCLEOTIDE SEQUENCE [LARGE SCALE GENOMIC DNA]</scope>
    <source>
        <strain evidence="7 8">F0323</strain>
    </source>
</reference>
<accession>G5GCX9</accession>
<feature type="transmembrane region" description="Helical" evidence="6">
    <location>
        <begin position="427"/>
        <end position="448"/>
    </location>
</feature>
<comment type="caution">
    <text evidence="7">The sequence shown here is derived from an EMBL/GenBank/DDBJ whole genome shotgun (WGS) entry which is preliminary data.</text>
</comment>
<evidence type="ECO:0000256" key="2">
    <source>
        <dbReference type="ARBA" id="ARBA00022475"/>
    </source>
</evidence>
<feature type="transmembrane region" description="Helical" evidence="6">
    <location>
        <begin position="402"/>
        <end position="421"/>
    </location>
</feature>
<dbReference type="PANTHER" id="PTHR30250:SF26">
    <property type="entry name" value="PSMA PROTEIN"/>
    <property type="match status" value="1"/>
</dbReference>
<feature type="transmembrane region" description="Helical" evidence="6">
    <location>
        <begin position="338"/>
        <end position="362"/>
    </location>
</feature>
<evidence type="ECO:0000256" key="3">
    <source>
        <dbReference type="ARBA" id="ARBA00022692"/>
    </source>
</evidence>
<dbReference type="STRING" id="679199.HMPREF9332_01433"/>
<comment type="subcellular location">
    <subcellularLocation>
        <location evidence="1">Cell membrane</location>
        <topology evidence="1">Multi-pass membrane protein</topology>
    </subcellularLocation>
</comment>
<dbReference type="InterPro" id="IPR050833">
    <property type="entry name" value="Poly_Biosynth_Transport"/>
</dbReference>
<feature type="transmembrane region" description="Helical" evidence="6">
    <location>
        <begin position="151"/>
        <end position="172"/>
    </location>
</feature>